<evidence type="ECO:0000259" key="7">
    <source>
        <dbReference type="PROSITE" id="PS51012"/>
    </source>
</evidence>
<evidence type="ECO:0000256" key="2">
    <source>
        <dbReference type="ARBA" id="ARBA00022692"/>
    </source>
</evidence>
<dbReference type="Proteomes" id="UP000263094">
    <property type="component" value="Unassembled WGS sequence"/>
</dbReference>
<feature type="domain" description="ABC transmembrane type-2" evidence="7">
    <location>
        <begin position="40"/>
        <end position="263"/>
    </location>
</feature>
<evidence type="ECO:0000256" key="1">
    <source>
        <dbReference type="ARBA" id="ARBA00004141"/>
    </source>
</evidence>
<feature type="region of interest" description="Disordered" evidence="6">
    <location>
        <begin position="1"/>
        <end position="20"/>
    </location>
</feature>
<name>A0A372LW12_9ACTN</name>
<comment type="similarity">
    <text evidence="5">Belongs to the ABC-2 integral membrane protein family.</text>
</comment>
<dbReference type="PANTHER" id="PTHR43027">
    <property type="entry name" value="DOXORUBICIN RESISTANCE ABC TRANSPORTER PERMEASE PROTEIN DRRC-RELATED"/>
    <property type="match status" value="1"/>
</dbReference>
<dbReference type="AlphaFoldDB" id="A0A372LW12"/>
<dbReference type="Pfam" id="PF01061">
    <property type="entry name" value="ABC2_membrane"/>
    <property type="match status" value="1"/>
</dbReference>
<dbReference type="RefSeq" id="WP_128559437.1">
    <property type="nucleotide sequence ID" value="NZ_QUAK01000230.1"/>
</dbReference>
<keyword evidence="4 5" id="KW-0472">Membrane</keyword>
<comment type="subcellular location">
    <subcellularLocation>
        <location evidence="5">Cell membrane</location>
        <topology evidence="5">Multi-pass membrane protein</topology>
    </subcellularLocation>
    <subcellularLocation>
        <location evidence="1">Membrane</location>
        <topology evidence="1">Multi-pass membrane protein</topology>
    </subcellularLocation>
</comment>
<accession>A0A372LW12</accession>
<feature type="transmembrane region" description="Helical" evidence="5">
    <location>
        <begin position="152"/>
        <end position="178"/>
    </location>
</feature>
<dbReference type="InterPro" id="IPR013525">
    <property type="entry name" value="ABC2_TM"/>
</dbReference>
<dbReference type="InterPro" id="IPR052902">
    <property type="entry name" value="ABC-2_transporter"/>
</dbReference>
<proteinExistence type="inferred from homology"/>
<feature type="transmembrane region" description="Helical" evidence="5">
    <location>
        <begin position="75"/>
        <end position="98"/>
    </location>
</feature>
<feature type="transmembrane region" description="Helical" evidence="5">
    <location>
        <begin position="119"/>
        <end position="146"/>
    </location>
</feature>
<evidence type="ECO:0000313" key="9">
    <source>
        <dbReference type="Proteomes" id="UP000263094"/>
    </source>
</evidence>
<comment type="caution">
    <text evidence="8">The sequence shown here is derived from an EMBL/GenBank/DDBJ whole genome shotgun (WGS) entry which is preliminary data.</text>
</comment>
<evidence type="ECO:0000256" key="4">
    <source>
        <dbReference type="ARBA" id="ARBA00023136"/>
    </source>
</evidence>
<feature type="compositionally biased region" description="Low complexity" evidence="6">
    <location>
        <begin position="1"/>
        <end position="19"/>
    </location>
</feature>
<keyword evidence="9" id="KW-1185">Reference proteome</keyword>
<keyword evidence="5" id="KW-1003">Cell membrane</keyword>
<keyword evidence="5" id="KW-0813">Transport</keyword>
<feature type="transmembrane region" description="Helical" evidence="5">
    <location>
        <begin position="243"/>
        <end position="264"/>
    </location>
</feature>
<evidence type="ECO:0000256" key="6">
    <source>
        <dbReference type="SAM" id="MobiDB-lite"/>
    </source>
</evidence>
<evidence type="ECO:0000256" key="3">
    <source>
        <dbReference type="ARBA" id="ARBA00022989"/>
    </source>
</evidence>
<dbReference type="GO" id="GO:0005886">
    <property type="term" value="C:plasma membrane"/>
    <property type="evidence" value="ECO:0007669"/>
    <property type="project" value="UniProtKB-SubCell"/>
</dbReference>
<organism evidence="8 9">
    <name type="scientific">Streptomyces triticagri</name>
    <dbReference type="NCBI Taxonomy" id="2293568"/>
    <lineage>
        <taxon>Bacteria</taxon>
        <taxon>Bacillati</taxon>
        <taxon>Actinomycetota</taxon>
        <taxon>Actinomycetes</taxon>
        <taxon>Kitasatosporales</taxon>
        <taxon>Streptomycetaceae</taxon>
        <taxon>Streptomyces</taxon>
    </lineage>
</organism>
<evidence type="ECO:0000313" key="8">
    <source>
        <dbReference type="EMBL" id="RFU82866.1"/>
    </source>
</evidence>
<dbReference type="InterPro" id="IPR047817">
    <property type="entry name" value="ABC2_TM_bact-type"/>
</dbReference>
<reference evidence="8 9" key="1">
    <citation type="submission" date="2018-08" db="EMBL/GenBank/DDBJ databases">
        <title>Isolation, diversity and antifungal activity of Actinobacteria from wheat.</title>
        <authorList>
            <person name="Han C."/>
        </authorList>
    </citation>
    <scope>NUCLEOTIDE SEQUENCE [LARGE SCALE GENOMIC DNA]</scope>
    <source>
        <strain evidence="8 9">NEAU-YY421</strain>
    </source>
</reference>
<evidence type="ECO:0000256" key="5">
    <source>
        <dbReference type="RuleBase" id="RU361157"/>
    </source>
</evidence>
<feature type="transmembrane region" description="Helical" evidence="5">
    <location>
        <begin position="41"/>
        <end position="60"/>
    </location>
</feature>
<sequence>MSTTLTTGTRPTAAGPTSTPMGRLTSLARAELTLLGRSKGVLFTALAIPLVLPFSVYASAKDSIQDATSLSMSEIILPAAVGFSLLFAVYSALVNVFVVRREELVFKRLRTGELRDGEILAGAALPSLLIGFGQCVLVSVACLTVLDSKAPAGAHLIVLGVLLGLVLAVLAAGVTAALSRTAEGSQVTSLPLVFLSMLGSGMAVPLEALPDKLASVCELLPFSPVIALVRGGLTGELSGTETLVQIGLGVAWIVVAAIAVRRLFRWEPRR</sequence>
<feature type="transmembrane region" description="Helical" evidence="5">
    <location>
        <begin position="190"/>
        <end position="206"/>
    </location>
</feature>
<dbReference type="EMBL" id="QUAK01000230">
    <property type="protein sequence ID" value="RFU82866.1"/>
    <property type="molecule type" value="Genomic_DNA"/>
</dbReference>
<dbReference type="PANTHER" id="PTHR43027:SF2">
    <property type="entry name" value="TRANSPORT PERMEASE PROTEIN"/>
    <property type="match status" value="1"/>
</dbReference>
<dbReference type="PROSITE" id="PS51012">
    <property type="entry name" value="ABC_TM2"/>
    <property type="match status" value="1"/>
</dbReference>
<dbReference type="OrthoDB" id="3214063at2"/>
<gene>
    <name evidence="8" type="ORF">DY218_30790</name>
</gene>
<dbReference type="GO" id="GO:0140359">
    <property type="term" value="F:ABC-type transporter activity"/>
    <property type="evidence" value="ECO:0007669"/>
    <property type="project" value="InterPro"/>
</dbReference>
<keyword evidence="3 5" id="KW-1133">Transmembrane helix</keyword>
<protein>
    <recommendedName>
        <fullName evidence="5">Transport permease protein</fullName>
    </recommendedName>
</protein>
<keyword evidence="2 5" id="KW-0812">Transmembrane</keyword>